<gene>
    <name evidence="2" type="ORF">GU927_006875</name>
</gene>
<dbReference type="Pfam" id="PF06347">
    <property type="entry name" value="SH3_4"/>
    <property type="match status" value="2"/>
</dbReference>
<evidence type="ECO:0000256" key="1">
    <source>
        <dbReference type="SAM" id="MobiDB-lite"/>
    </source>
</evidence>
<evidence type="ECO:0000313" key="3">
    <source>
        <dbReference type="Proteomes" id="UP000731907"/>
    </source>
</evidence>
<evidence type="ECO:0000313" key="2">
    <source>
        <dbReference type="EMBL" id="MBU9697566.1"/>
    </source>
</evidence>
<keyword evidence="3" id="KW-1185">Reference proteome</keyword>
<organism evidence="2 3">
    <name type="scientific">Paragemmobacter amnigenus</name>
    <dbReference type="NCBI Taxonomy" id="2852097"/>
    <lineage>
        <taxon>Bacteria</taxon>
        <taxon>Pseudomonadati</taxon>
        <taxon>Pseudomonadota</taxon>
        <taxon>Alphaproteobacteria</taxon>
        <taxon>Rhodobacterales</taxon>
        <taxon>Paracoccaceae</taxon>
        <taxon>Paragemmobacter</taxon>
    </lineage>
</organism>
<dbReference type="EMBL" id="JAAATX020000004">
    <property type="protein sequence ID" value="MBU9697566.1"/>
    <property type="molecule type" value="Genomic_DNA"/>
</dbReference>
<comment type="caution">
    <text evidence="2">The sequence shown here is derived from an EMBL/GenBank/DDBJ whole genome shotgun (WGS) entry which is preliminary data.</text>
</comment>
<proteinExistence type="predicted"/>
<protein>
    <recommendedName>
        <fullName evidence="4">Aspartyl-trna synthetase</fullName>
    </recommendedName>
</protein>
<accession>A0ABS6J1C8</accession>
<reference evidence="2 3" key="1">
    <citation type="submission" date="2021-06" db="EMBL/GenBank/DDBJ databases">
        <title>Rhodobacteraceae bacterium strain HSP-20.</title>
        <authorList>
            <person name="Chen W.-M."/>
        </authorList>
    </citation>
    <scope>NUCLEOTIDE SEQUENCE [LARGE SCALE GENOMIC DNA]</scope>
    <source>
        <strain evidence="2 3">HSP-20</strain>
    </source>
</reference>
<feature type="compositionally biased region" description="Low complexity" evidence="1">
    <location>
        <begin position="36"/>
        <end position="61"/>
    </location>
</feature>
<sequence>MPRPADLVTGAAAPAPASAETQSAGTQSGQAPPPAAAAATETPALAAPAQPAPAQATAARPPARDMSKGSVTNLPLPRFVSLKGNGGNARRGPGLTHRIDWVFTRSGMPLKITAEYEHWRRVEDAEGFGGWVNYALLSGVRSALVAVDMAEFRARPQDDATVTFKAERNVIGWIEECLPDWCRLSVQGEEGWIRKTALWGVKPDETIE</sequence>
<evidence type="ECO:0008006" key="4">
    <source>
        <dbReference type="Google" id="ProtNLM"/>
    </source>
</evidence>
<dbReference type="Proteomes" id="UP000731907">
    <property type="component" value="Unassembled WGS sequence"/>
</dbReference>
<dbReference type="InterPro" id="IPR010466">
    <property type="entry name" value="DUF1058"/>
</dbReference>
<name>A0ABS6J1C8_9RHOB</name>
<feature type="compositionally biased region" description="Polar residues" evidence="1">
    <location>
        <begin position="20"/>
        <end position="29"/>
    </location>
</feature>
<feature type="region of interest" description="Disordered" evidence="1">
    <location>
        <begin position="1"/>
        <end position="72"/>
    </location>
</feature>